<keyword evidence="2" id="KW-1185">Reference proteome</keyword>
<proteinExistence type="predicted"/>
<protein>
    <submittedName>
        <fullName evidence="3">Uncharacterized protein LOC117650814</fullName>
    </submittedName>
</protein>
<accession>A0A6P9A045</accession>
<dbReference type="GeneID" id="117650814"/>
<dbReference type="RefSeq" id="XP_034250306.1">
    <property type="nucleotide sequence ID" value="XM_034394415.1"/>
</dbReference>
<feature type="compositionally biased region" description="Acidic residues" evidence="1">
    <location>
        <begin position="176"/>
        <end position="185"/>
    </location>
</feature>
<name>A0A6P9A045_THRPL</name>
<dbReference type="AlphaFoldDB" id="A0A6P9A045"/>
<dbReference type="KEGG" id="tpal:117650814"/>
<evidence type="ECO:0000313" key="3">
    <source>
        <dbReference type="RefSeq" id="XP_034250306.1"/>
    </source>
</evidence>
<evidence type="ECO:0000256" key="1">
    <source>
        <dbReference type="SAM" id="MobiDB-lite"/>
    </source>
</evidence>
<sequence length="209" mass="23775">MWAKGADFIARSYGTYIIHFPKNLLKKRTSHLGYRLNYLRNARKVGNDADCTLEQQQHIRGRSSFEGPTTSSRVSNARAQSAASSGLQQHEAPRYIHLRRGVPGHLQCTDRHGAPTGVQRLENRRVRYGCRPNGLRRPLRQALSQRQVHRRRLLGGRDHRLLPVLRSVFDNRVDDMPDNPADDTPDNPADNSMLNTLVWQHAAAMTLSQ</sequence>
<dbReference type="Proteomes" id="UP000515158">
    <property type="component" value="Unplaced"/>
</dbReference>
<organism evidence="3">
    <name type="scientific">Thrips palmi</name>
    <name type="common">Melon thrips</name>
    <dbReference type="NCBI Taxonomy" id="161013"/>
    <lineage>
        <taxon>Eukaryota</taxon>
        <taxon>Metazoa</taxon>
        <taxon>Ecdysozoa</taxon>
        <taxon>Arthropoda</taxon>
        <taxon>Hexapoda</taxon>
        <taxon>Insecta</taxon>
        <taxon>Pterygota</taxon>
        <taxon>Neoptera</taxon>
        <taxon>Paraneoptera</taxon>
        <taxon>Thysanoptera</taxon>
        <taxon>Terebrantia</taxon>
        <taxon>Thripoidea</taxon>
        <taxon>Thripidae</taxon>
        <taxon>Thrips</taxon>
    </lineage>
</organism>
<gene>
    <name evidence="3" type="primary">LOC117650814</name>
</gene>
<reference evidence="3" key="1">
    <citation type="submission" date="2025-08" db="UniProtKB">
        <authorList>
            <consortium name="RefSeq"/>
        </authorList>
    </citation>
    <scope>IDENTIFICATION</scope>
    <source>
        <tissue evidence="3">Total insect</tissue>
    </source>
</reference>
<dbReference type="InParanoid" id="A0A6P9A045"/>
<feature type="compositionally biased region" description="Polar residues" evidence="1">
    <location>
        <begin position="66"/>
        <end position="88"/>
    </location>
</feature>
<evidence type="ECO:0000313" key="2">
    <source>
        <dbReference type="Proteomes" id="UP000515158"/>
    </source>
</evidence>
<feature type="region of interest" description="Disordered" evidence="1">
    <location>
        <begin position="57"/>
        <end position="94"/>
    </location>
</feature>
<feature type="region of interest" description="Disordered" evidence="1">
    <location>
        <begin position="171"/>
        <end position="192"/>
    </location>
</feature>